<sequence length="25" mass="3092">MAMQVVEQFQLLKQKIMMWDSHLQK</sequence>
<accession>Q5C4Z9</accession>
<reference evidence="1" key="2">
    <citation type="journal article" date="2006" name="PLoS Pathog.">
        <title>New perspectives on host-parasite interplay by comparative transcriptomic and proteomic analyses of Schistosoma japonicum.</title>
        <authorList>
            <person name="Liu F."/>
            <person name="Lu J."/>
            <person name="Hu W."/>
            <person name="Wang S.Y."/>
            <person name="Cui S.J."/>
            <person name="Chi M."/>
            <person name="Yan Q."/>
            <person name="Wang X.R."/>
            <person name="Song H.D."/>
            <person name="Xu X.N."/>
            <person name="Wang J.J."/>
            <person name="Zhang X.L."/>
            <person name="Zhang X."/>
            <person name="Wang Z.Q."/>
            <person name="Xue C.L."/>
            <person name="Brindley P.J."/>
            <person name="McManus D.P."/>
            <person name="Yang P.Y."/>
            <person name="Feng Z."/>
            <person name="Chen Z."/>
            <person name="Han Z.G."/>
        </authorList>
    </citation>
    <scope>NUCLEOTIDE SEQUENCE</scope>
</reference>
<protein>
    <submittedName>
        <fullName evidence="1">Uncharacterized protein</fullName>
    </submittedName>
</protein>
<dbReference type="AlphaFoldDB" id="Q5C4Z9"/>
<name>Q5C4Z9_SCHJA</name>
<reference evidence="1" key="1">
    <citation type="submission" date="2005-03" db="EMBL/GenBank/DDBJ databases">
        <authorList>
            <person name="Han Z."/>
        </authorList>
    </citation>
    <scope>NUCLEOTIDE SEQUENCE</scope>
</reference>
<proteinExistence type="evidence at transcript level"/>
<organism evidence="1">
    <name type="scientific">Schistosoma japonicum</name>
    <name type="common">Blood fluke</name>
    <dbReference type="NCBI Taxonomy" id="6182"/>
    <lineage>
        <taxon>Eukaryota</taxon>
        <taxon>Metazoa</taxon>
        <taxon>Spiralia</taxon>
        <taxon>Lophotrochozoa</taxon>
        <taxon>Platyhelminthes</taxon>
        <taxon>Trematoda</taxon>
        <taxon>Digenea</taxon>
        <taxon>Strigeidida</taxon>
        <taxon>Schistosomatoidea</taxon>
        <taxon>Schistosomatidae</taxon>
        <taxon>Schistosoma</taxon>
    </lineage>
</organism>
<evidence type="ECO:0000313" key="1">
    <source>
        <dbReference type="EMBL" id="AAX25275.1"/>
    </source>
</evidence>
<dbReference type="EMBL" id="AY809386">
    <property type="protein sequence ID" value="AAX25275.1"/>
    <property type="molecule type" value="mRNA"/>
</dbReference>